<accession>A0A3N4LQM3</accession>
<dbReference type="InParanoid" id="A0A3N4LQM3"/>
<name>A0A3N4LQM3_9PEZI</name>
<sequence>MVKKSISRRPLHPFAQLPIPYIYRFSRFHHLLSLDACYCSQDFLSFSVFRSDPNCFHVRFFFGIYIWRPRYQCPYRVGPDLIHCECHIHHTDLFCVIVLPCKFRFKLWDGSYFGHRESSPFVPSTAESIFHTLYQDLEMESHPCFLNAGQKYAMPFTIRYHKISSHEAGSIMLGFPSLQMINWWMPWNGRLGATLSKEYELESDKLQSDNPRFVKVEATQRNGKAVHTALRQ</sequence>
<dbReference type="Proteomes" id="UP000267821">
    <property type="component" value="Unassembled WGS sequence"/>
</dbReference>
<protein>
    <submittedName>
        <fullName evidence="1">Uncharacterized protein</fullName>
    </submittedName>
</protein>
<evidence type="ECO:0000313" key="2">
    <source>
        <dbReference type="Proteomes" id="UP000267821"/>
    </source>
</evidence>
<reference evidence="1 2" key="1">
    <citation type="journal article" date="2018" name="Nat. Ecol. Evol.">
        <title>Pezizomycetes genomes reveal the molecular basis of ectomycorrhizal truffle lifestyle.</title>
        <authorList>
            <person name="Murat C."/>
            <person name="Payen T."/>
            <person name="Noel B."/>
            <person name="Kuo A."/>
            <person name="Morin E."/>
            <person name="Chen J."/>
            <person name="Kohler A."/>
            <person name="Krizsan K."/>
            <person name="Balestrini R."/>
            <person name="Da Silva C."/>
            <person name="Montanini B."/>
            <person name="Hainaut M."/>
            <person name="Levati E."/>
            <person name="Barry K.W."/>
            <person name="Belfiori B."/>
            <person name="Cichocki N."/>
            <person name="Clum A."/>
            <person name="Dockter R.B."/>
            <person name="Fauchery L."/>
            <person name="Guy J."/>
            <person name="Iotti M."/>
            <person name="Le Tacon F."/>
            <person name="Lindquist E.A."/>
            <person name="Lipzen A."/>
            <person name="Malagnac F."/>
            <person name="Mello A."/>
            <person name="Molinier V."/>
            <person name="Miyauchi S."/>
            <person name="Poulain J."/>
            <person name="Riccioni C."/>
            <person name="Rubini A."/>
            <person name="Sitrit Y."/>
            <person name="Splivallo R."/>
            <person name="Traeger S."/>
            <person name="Wang M."/>
            <person name="Zifcakova L."/>
            <person name="Wipf D."/>
            <person name="Zambonelli A."/>
            <person name="Paolocci F."/>
            <person name="Nowrousian M."/>
            <person name="Ottonello S."/>
            <person name="Baldrian P."/>
            <person name="Spatafora J.W."/>
            <person name="Henrissat B."/>
            <person name="Nagy L.G."/>
            <person name="Aury J.M."/>
            <person name="Wincker P."/>
            <person name="Grigoriev I.V."/>
            <person name="Bonfante P."/>
            <person name="Martin F.M."/>
        </authorList>
    </citation>
    <scope>NUCLEOTIDE SEQUENCE [LARGE SCALE GENOMIC DNA]</scope>
    <source>
        <strain evidence="1 2">ATCC MYA-4762</strain>
    </source>
</reference>
<dbReference type="EMBL" id="ML121574">
    <property type="protein sequence ID" value="RPB20295.1"/>
    <property type="molecule type" value="Genomic_DNA"/>
</dbReference>
<organism evidence="1 2">
    <name type="scientific">Terfezia boudieri ATCC MYA-4762</name>
    <dbReference type="NCBI Taxonomy" id="1051890"/>
    <lineage>
        <taxon>Eukaryota</taxon>
        <taxon>Fungi</taxon>
        <taxon>Dikarya</taxon>
        <taxon>Ascomycota</taxon>
        <taxon>Pezizomycotina</taxon>
        <taxon>Pezizomycetes</taxon>
        <taxon>Pezizales</taxon>
        <taxon>Pezizaceae</taxon>
        <taxon>Terfezia</taxon>
    </lineage>
</organism>
<gene>
    <name evidence="1" type="ORF">L211DRAFT_526112</name>
</gene>
<evidence type="ECO:0000313" key="1">
    <source>
        <dbReference type="EMBL" id="RPB20295.1"/>
    </source>
</evidence>
<proteinExistence type="predicted"/>
<dbReference type="AlphaFoldDB" id="A0A3N4LQM3"/>
<keyword evidence="2" id="KW-1185">Reference proteome</keyword>